<evidence type="ECO:0000256" key="6">
    <source>
        <dbReference type="ARBA" id="ARBA00022741"/>
    </source>
</evidence>
<feature type="binding site" evidence="15">
    <location>
        <position position="374"/>
    </location>
    <ligand>
        <name>ATP</name>
        <dbReference type="ChEBI" id="CHEBI:30616"/>
    </ligand>
</feature>
<dbReference type="SUPFAM" id="SSF117018">
    <property type="entry name" value="ATP-dependent DNA ligase DNA-binding domain"/>
    <property type="match status" value="1"/>
</dbReference>
<feature type="binding site" evidence="15">
    <location>
        <position position="302"/>
    </location>
    <ligand>
        <name>ATP</name>
        <dbReference type="ChEBI" id="CHEBI:30616"/>
    </ligand>
</feature>
<evidence type="ECO:0000256" key="3">
    <source>
        <dbReference type="ARBA" id="ARBA00022618"/>
    </source>
</evidence>
<feature type="domain" description="ATP-dependent DNA ligase family profile" evidence="18">
    <location>
        <begin position="290"/>
        <end position="414"/>
    </location>
</feature>
<keyword evidence="8 15" id="KW-0067">ATP-binding</keyword>
<name>A0A498QQE5_9MYCO</name>
<feature type="binding site" evidence="15">
    <location>
        <position position="262"/>
    </location>
    <ligand>
        <name>ATP</name>
        <dbReference type="ChEBI" id="CHEBI:30616"/>
    </ligand>
</feature>
<dbReference type="Pfam" id="PF04675">
    <property type="entry name" value="DNA_ligase_A_N"/>
    <property type="match status" value="1"/>
</dbReference>
<evidence type="ECO:0000256" key="10">
    <source>
        <dbReference type="ARBA" id="ARBA00023172"/>
    </source>
</evidence>
<keyword evidence="6 15" id="KW-0547">Nucleotide-binding</keyword>
<dbReference type="FunFam" id="2.40.50.140:FF:000163">
    <property type="entry name" value="Probable DNA ligase"/>
    <property type="match status" value="1"/>
</dbReference>
<comment type="function">
    <text evidence="14 15">DNA ligase that seals nicks in double-stranded DNA during DNA replication, DNA recombination and DNA repair.</text>
</comment>
<dbReference type="CDD" id="cd07972">
    <property type="entry name" value="OBF_DNA_ligase_Arch_LigB"/>
    <property type="match status" value="1"/>
</dbReference>
<dbReference type="GO" id="GO:0006281">
    <property type="term" value="P:DNA repair"/>
    <property type="evidence" value="ECO:0007669"/>
    <property type="project" value="UniProtKB-UniRule"/>
</dbReference>
<dbReference type="InterPro" id="IPR000977">
    <property type="entry name" value="DNA_ligase_ATP-dep"/>
</dbReference>
<evidence type="ECO:0000256" key="15">
    <source>
        <dbReference type="HAMAP-Rule" id="MF_00407"/>
    </source>
</evidence>
<dbReference type="AlphaFoldDB" id="A0A498QQE5"/>
<dbReference type="EMBL" id="UPHU01000001">
    <property type="protein sequence ID" value="VBA48978.1"/>
    <property type="molecule type" value="Genomic_DNA"/>
</dbReference>
<keyword evidence="4 15" id="KW-0235">DNA replication</keyword>
<comment type="cofactor">
    <cofactor evidence="1 15">
        <name>Mg(2+)</name>
        <dbReference type="ChEBI" id="CHEBI:18420"/>
    </cofactor>
</comment>
<evidence type="ECO:0000256" key="13">
    <source>
        <dbReference type="ARBA" id="ARBA00034003"/>
    </source>
</evidence>
<dbReference type="FunFam" id="3.30.470.30:FF:000012">
    <property type="entry name" value="Probable DNA ligase"/>
    <property type="match status" value="1"/>
</dbReference>
<keyword evidence="11 15" id="KW-0234">DNA repair</keyword>
<dbReference type="InterPro" id="IPR012340">
    <property type="entry name" value="NA-bd_OB-fold"/>
</dbReference>
<evidence type="ECO:0000256" key="16">
    <source>
        <dbReference type="RuleBase" id="RU000617"/>
    </source>
</evidence>
<organism evidence="19 20">
    <name type="scientific">Mycobacterium pseudokansasii</name>
    <dbReference type="NCBI Taxonomy" id="2341080"/>
    <lineage>
        <taxon>Bacteria</taxon>
        <taxon>Bacillati</taxon>
        <taxon>Actinomycetota</taxon>
        <taxon>Actinomycetes</taxon>
        <taxon>Mycobacteriales</taxon>
        <taxon>Mycobacteriaceae</taxon>
        <taxon>Mycobacterium</taxon>
    </lineage>
</organism>
<dbReference type="Pfam" id="PF01068">
    <property type="entry name" value="DNA_ligase_A_M"/>
    <property type="match status" value="1"/>
</dbReference>
<feature type="binding site" evidence="15">
    <location>
        <position position="218"/>
    </location>
    <ligand>
        <name>ATP</name>
        <dbReference type="ChEBI" id="CHEBI:30616"/>
    </ligand>
</feature>
<keyword evidence="9 15" id="KW-0460">Magnesium</keyword>
<dbReference type="PROSITE" id="PS50160">
    <property type="entry name" value="DNA_LIGASE_A3"/>
    <property type="match status" value="1"/>
</dbReference>
<dbReference type="GO" id="GO:0051301">
    <property type="term" value="P:cell division"/>
    <property type="evidence" value="ECO:0007669"/>
    <property type="project" value="UniProtKB-KW"/>
</dbReference>
<evidence type="ECO:0000256" key="4">
    <source>
        <dbReference type="ARBA" id="ARBA00022705"/>
    </source>
</evidence>
<feature type="active site" description="N6-AMP-lysine intermediate" evidence="15">
    <location>
        <position position="213"/>
    </location>
</feature>
<dbReference type="GO" id="GO:0003677">
    <property type="term" value="F:DNA binding"/>
    <property type="evidence" value="ECO:0007669"/>
    <property type="project" value="InterPro"/>
</dbReference>
<dbReference type="NCBIfam" id="TIGR00574">
    <property type="entry name" value="dnl1"/>
    <property type="match status" value="1"/>
</dbReference>
<dbReference type="InterPro" id="IPR012309">
    <property type="entry name" value="DNA_ligase_ATP-dep_C"/>
</dbReference>
<dbReference type="InterPro" id="IPR012310">
    <property type="entry name" value="DNA_ligase_ATP-dep_cent"/>
</dbReference>
<dbReference type="GO" id="GO:0071897">
    <property type="term" value="P:DNA biosynthetic process"/>
    <property type="evidence" value="ECO:0007669"/>
    <property type="project" value="InterPro"/>
</dbReference>
<evidence type="ECO:0000313" key="19">
    <source>
        <dbReference type="EMBL" id="VBA48978.1"/>
    </source>
</evidence>
<dbReference type="InterPro" id="IPR016059">
    <property type="entry name" value="DNA_ligase_ATP-dep_CS"/>
</dbReference>
<evidence type="ECO:0000256" key="7">
    <source>
        <dbReference type="ARBA" id="ARBA00022763"/>
    </source>
</evidence>
<dbReference type="GO" id="GO:0006310">
    <property type="term" value="P:DNA recombination"/>
    <property type="evidence" value="ECO:0007669"/>
    <property type="project" value="UniProtKB-UniRule"/>
</dbReference>
<keyword evidence="12 15" id="KW-0131">Cell cycle</keyword>
<keyword evidence="10 15" id="KW-0233">DNA recombination</keyword>
<dbReference type="SUPFAM" id="SSF56091">
    <property type="entry name" value="DNA ligase/mRNA capping enzyme, catalytic domain"/>
    <property type="match status" value="1"/>
</dbReference>
<dbReference type="Gene3D" id="3.30.470.30">
    <property type="entry name" value="DNA ligase/mRNA capping enzyme"/>
    <property type="match status" value="1"/>
</dbReference>
<dbReference type="PROSITE" id="PS00333">
    <property type="entry name" value="DNA_LIGASE_A2"/>
    <property type="match status" value="1"/>
</dbReference>
<dbReference type="InterPro" id="IPR036599">
    <property type="entry name" value="DNA_ligase_N_sf"/>
</dbReference>
<dbReference type="SUPFAM" id="SSF50249">
    <property type="entry name" value="Nucleic acid-binding proteins"/>
    <property type="match status" value="1"/>
</dbReference>
<dbReference type="GO" id="GO:0006260">
    <property type="term" value="P:DNA replication"/>
    <property type="evidence" value="ECO:0007669"/>
    <property type="project" value="UniProtKB-UniRule"/>
</dbReference>
<dbReference type="EC" id="6.5.1.1" evidence="15"/>
<reference evidence="19 20" key="1">
    <citation type="submission" date="2018-09" db="EMBL/GenBank/DDBJ databases">
        <authorList>
            <person name="Tagini F."/>
        </authorList>
    </citation>
    <scope>NUCLEOTIDE SEQUENCE [LARGE SCALE GENOMIC DNA]</scope>
    <source>
        <strain evidence="19 20">MK142</strain>
    </source>
</reference>
<dbReference type="InterPro" id="IPR022865">
    <property type="entry name" value="DNA_ligae_ATP-dep_bac/arc"/>
</dbReference>
<dbReference type="InterPro" id="IPR012308">
    <property type="entry name" value="DNA_ligase_ATP-dep_N"/>
</dbReference>
<accession>A0A498QQE5</accession>
<dbReference type="Gene3D" id="1.10.3260.10">
    <property type="entry name" value="DNA ligase, ATP-dependent, N-terminal domain"/>
    <property type="match status" value="1"/>
</dbReference>
<dbReference type="PANTHER" id="PTHR45674">
    <property type="entry name" value="DNA LIGASE 1/3 FAMILY MEMBER"/>
    <property type="match status" value="1"/>
</dbReference>
<dbReference type="Proteomes" id="UP000268285">
    <property type="component" value="Unassembled WGS sequence"/>
</dbReference>
<dbReference type="HAMAP" id="MF_00407">
    <property type="entry name" value="DNA_ligase"/>
    <property type="match status" value="1"/>
</dbReference>
<evidence type="ECO:0000256" key="17">
    <source>
        <dbReference type="RuleBase" id="RU004196"/>
    </source>
</evidence>
<feature type="binding site" evidence="15">
    <location>
        <position position="233"/>
    </location>
    <ligand>
        <name>ATP</name>
        <dbReference type="ChEBI" id="CHEBI:30616"/>
    </ligand>
</feature>
<dbReference type="Gene3D" id="2.40.50.140">
    <property type="entry name" value="Nucleic acid-binding proteins"/>
    <property type="match status" value="1"/>
</dbReference>
<keyword evidence="3 15" id="KW-0132">Cell division</keyword>
<evidence type="ECO:0000256" key="5">
    <source>
        <dbReference type="ARBA" id="ARBA00022723"/>
    </source>
</evidence>
<comment type="catalytic activity">
    <reaction evidence="13 15 16">
        <text>ATP + (deoxyribonucleotide)n-3'-hydroxyl + 5'-phospho-(deoxyribonucleotide)m = (deoxyribonucleotide)n+m + AMP + diphosphate.</text>
        <dbReference type="EC" id="6.5.1.1"/>
    </reaction>
</comment>
<dbReference type="Pfam" id="PF04679">
    <property type="entry name" value="DNA_ligase_A_C"/>
    <property type="match status" value="1"/>
</dbReference>
<keyword evidence="5 15" id="KW-0479">Metal-binding</keyword>
<dbReference type="GO" id="GO:0046872">
    <property type="term" value="F:metal ion binding"/>
    <property type="evidence" value="ECO:0007669"/>
    <property type="project" value="UniProtKB-KW"/>
</dbReference>
<dbReference type="PANTHER" id="PTHR45674:SF13">
    <property type="entry name" value="DNA LIGASE-RELATED"/>
    <property type="match status" value="1"/>
</dbReference>
<dbReference type="GO" id="GO:0003910">
    <property type="term" value="F:DNA ligase (ATP) activity"/>
    <property type="evidence" value="ECO:0007669"/>
    <property type="project" value="UniProtKB-UniRule"/>
</dbReference>
<sequence>MLLLDVSTTSLDVGATSSRLSKVERIADLLRRAAPDPELVAIIVAWLSGELPQRHIGVGWASLRSLPPPAGHPTLTVAGVDAAFSEIGATSGSGSQARRAQLVSELFSAATESEQTLLLRLLSGELRQGALTGIMTDAVAKAAAIPASAVQRAAMLGGDLPAVAAAGLTGGAAALDAFTLRVGRPVGPMLAQTATGVADALERHDGTTIFEAKLDGARVQIHRAGDDVTVFTRSLDDVTARLPEVVEATLALPVRELVADGEAIALRPDHRPHRFQVTASRFGRSVDVAAARATQPLSVFFFDILHRDGDDLLDAPTTERLAVLDAVVPVRHRVDRLITSEAAAAAAFLDATLTAGHEGVMAKAPGAPYQAGRRGAGWLKVKPVHTLDLVVLAVEWGSGRRRGKLSNIHLGARDPASGEYLMVGKTFKGMTDAMLDWQTARFTELAIGGTDGYVVRLRPEQVVEVAVDGVQGSSRYPGGVALRFARVLRYRDDKSPDEADTIDAVRALH</sequence>
<evidence type="ECO:0000256" key="9">
    <source>
        <dbReference type="ARBA" id="ARBA00022842"/>
    </source>
</evidence>
<dbReference type="InterPro" id="IPR050191">
    <property type="entry name" value="ATP-dep_DNA_ligase"/>
</dbReference>
<evidence type="ECO:0000256" key="14">
    <source>
        <dbReference type="ARBA" id="ARBA00054532"/>
    </source>
</evidence>
<dbReference type="NCBIfam" id="NF002868">
    <property type="entry name" value="PRK03180.1"/>
    <property type="match status" value="1"/>
</dbReference>
<dbReference type="CDD" id="cd07901">
    <property type="entry name" value="Adenylation_DNA_ligase_Arch_LigB"/>
    <property type="match status" value="1"/>
</dbReference>
<keyword evidence="7 15" id="KW-0227">DNA damage</keyword>
<dbReference type="PROSITE" id="PS00697">
    <property type="entry name" value="DNA_LIGASE_A1"/>
    <property type="match status" value="1"/>
</dbReference>
<evidence type="ECO:0000256" key="2">
    <source>
        <dbReference type="ARBA" id="ARBA00022598"/>
    </source>
</evidence>
<evidence type="ECO:0000259" key="18">
    <source>
        <dbReference type="PROSITE" id="PS50160"/>
    </source>
</evidence>
<evidence type="ECO:0000256" key="1">
    <source>
        <dbReference type="ARBA" id="ARBA00001946"/>
    </source>
</evidence>
<gene>
    <name evidence="19" type="primary">ligB</name>
    <name evidence="15" type="synonym">lig</name>
    <name evidence="19" type="ORF">LAUMK142_01645</name>
</gene>
<comment type="similarity">
    <text evidence="15 17">Belongs to the ATP-dependent DNA ligase family.</text>
</comment>
<evidence type="ECO:0000256" key="8">
    <source>
        <dbReference type="ARBA" id="ARBA00022840"/>
    </source>
</evidence>
<keyword evidence="20" id="KW-1185">Reference proteome</keyword>
<protein>
    <recommendedName>
        <fullName evidence="15">Probable DNA ligase</fullName>
        <ecNumber evidence="15">6.5.1.1</ecNumber>
    </recommendedName>
    <alternativeName>
        <fullName evidence="15">Polydeoxyribonucleotide synthase [ATP]</fullName>
    </alternativeName>
</protein>
<dbReference type="RefSeq" id="WP_122502042.1">
    <property type="nucleotide sequence ID" value="NZ_UPHU01000001.1"/>
</dbReference>
<keyword evidence="2 15" id="KW-0436">Ligase</keyword>
<feature type="binding site" evidence="15">
    <location>
        <position position="211"/>
    </location>
    <ligand>
        <name>ATP</name>
        <dbReference type="ChEBI" id="CHEBI:30616"/>
    </ligand>
</feature>
<evidence type="ECO:0000256" key="12">
    <source>
        <dbReference type="ARBA" id="ARBA00023306"/>
    </source>
</evidence>
<dbReference type="OrthoDB" id="3733803at2"/>
<evidence type="ECO:0000256" key="11">
    <source>
        <dbReference type="ARBA" id="ARBA00023204"/>
    </source>
</evidence>
<evidence type="ECO:0000313" key="20">
    <source>
        <dbReference type="Proteomes" id="UP000268285"/>
    </source>
</evidence>
<proteinExistence type="inferred from homology"/>
<feature type="binding site" evidence="15">
    <location>
        <position position="380"/>
    </location>
    <ligand>
        <name>ATP</name>
        <dbReference type="ChEBI" id="CHEBI:30616"/>
    </ligand>
</feature>
<dbReference type="GO" id="GO:0005524">
    <property type="term" value="F:ATP binding"/>
    <property type="evidence" value="ECO:0007669"/>
    <property type="project" value="UniProtKB-UniRule"/>
</dbReference>